<dbReference type="KEGG" id="acru:HHL28_17805"/>
<dbReference type="InterPro" id="IPR012644">
    <property type="entry name" value="CHP02300_FYDLN_acid"/>
</dbReference>
<evidence type="ECO:0000313" key="3">
    <source>
        <dbReference type="Proteomes" id="UP000501891"/>
    </source>
</evidence>
<sequence length="136" mass="15181">MAKAEWGIKRICPNCGTRYYDMRKDPPTCPSCGTTFDPEALLRSRRARPIPVEEVKAKVAPETEDEDTLGVDAEEEVATEEVTEDEDLEVADIEEEDVVEDVGADEEDDVLLEDADELTDEDDMGEVVDVEGDEDR</sequence>
<feature type="compositionally biased region" description="Acidic residues" evidence="1">
    <location>
        <begin position="62"/>
        <end position="136"/>
    </location>
</feature>
<dbReference type="Pfam" id="PF09538">
    <property type="entry name" value="FYDLN_acid"/>
    <property type="match status" value="1"/>
</dbReference>
<reference evidence="2" key="1">
    <citation type="submission" date="2020-04" db="EMBL/GenBank/DDBJ databases">
        <title>A desert anoxygenic phototrophic bacterium fixes CO2 using RubisCO under aerobic conditions.</title>
        <authorList>
            <person name="Tang K."/>
        </authorList>
    </citation>
    <scope>NUCLEOTIDE SEQUENCE [LARGE SCALE GENOMIC DNA]</scope>
    <source>
        <strain evidence="2">MIMtkB3</strain>
    </source>
</reference>
<evidence type="ECO:0000313" key="2">
    <source>
        <dbReference type="EMBL" id="QJE74667.1"/>
    </source>
</evidence>
<accession>A0A858RBD9</accession>
<dbReference type="NCBIfam" id="TIGR02300">
    <property type="entry name" value="FYDLN_acid"/>
    <property type="match status" value="1"/>
</dbReference>
<dbReference type="EMBL" id="CP051775">
    <property type="protein sequence ID" value="QJE74667.1"/>
    <property type="molecule type" value="Genomic_DNA"/>
</dbReference>
<feature type="region of interest" description="Disordered" evidence="1">
    <location>
        <begin position="59"/>
        <end position="136"/>
    </location>
</feature>
<keyword evidence="3" id="KW-1185">Reference proteome</keyword>
<dbReference type="AlphaFoldDB" id="A0A858RBD9"/>
<protein>
    <submittedName>
        <fullName evidence="2">TIGR02300 family protein</fullName>
    </submittedName>
</protein>
<name>A0A858RBD9_9PROT</name>
<organism evidence="2 3">
    <name type="scientific">Aerophototrophica crusticola</name>
    <dbReference type="NCBI Taxonomy" id="1709002"/>
    <lineage>
        <taxon>Bacteria</taxon>
        <taxon>Pseudomonadati</taxon>
        <taxon>Pseudomonadota</taxon>
        <taxon>Alphaproteobacteria</taxon>
        <taxon>Rhodospirillales</taxon>
        <taxon>Rhodospirillaceae</taxon>
        <taxon>Aerophototrophica</taxon>
    </lineage>
</organism>
<evidence type="ECO:0000256" key="1">
    <source>
        <dbReference type="SAM" id="MobiDB-lite"/>
    </source>
</evidence>
<dbReference type="Proteomes" id="UP000501891">
    <property type="component" value="Chromosome"/>
</dbReference>
<proteinExistence type="predicted"/>
<gene>
    <name evidence="2" type="ORF">HHL28_17805</name>
</gene>